<dbReference type="PROSITE" id="PS50213">
    <property type="entry name" value="FAS1"/>
    <property type="match status" value="2"/>
</dbReference>
<feature type="domain" description="FAS1" evidence="1">
    <location>
        <begin position="1"/>
        <end position="50"/>
    </location>
</feature>
<dbReference type="EMBL" id="BGPR01000202">
    <property type="protein sequence ID" value="GBM04446.1"/>
    <property type="molecule type" value="Genomic_DNA"/>
</dbReference>
<keyword evidence="3" id="KW-1185">Reference proteome</keyword>
<dbReference type="InterPro" id="IPR050904">
    <property type="entry name" value="Adhesion/Biosynth-related"/>
</dbReference>
<reference evidence="2 3" key="1">
    <citation type="journal article" date="2019" name="Sci. Rep.">
        <title>Orb-weaving spider Araneus ventricosus genome elucidates the spidroin gene catalogue.</title>
        <authorList>
            <person name="Kono N."/>
            <person name="Nakamura H."/>
            <person name="Ohtoshi R."/>
            <person name="Moran D.A.P."/>
            <person name="Shinohara A."/>
            <person name="Yoshida Y."/>
            <person name="Fujiwara M."/>
            <person name="Mori M."/>
            <person name="Tomita M."/>
            <person name="Arakawa K."/>
        </authorList>
    </citation>
    <scope>NUCLEOTIDE SEQUENCE [LARGE SCALE GENOMIC DNA]</scope>
</reference>
<evidence type="ECO:0000313" key="2">
    <source>
        <dbReference type="EMBL" id="GBM04446.1"/>
    </source>
</evidence>
<dbReference type="SUPFAM" id="SSF82153">
    <property type="entry name" value="FAS1 domain"/>
    <property type="match status" value="2"/>
</dbReference>
<gene>
    <name evidence="2" type="ORF">AVEN_35611_1</name>
</gene>
<dbReference type="InterPro" id="IPR036378">
    <property type="entry name" value="FAS1_dom_sf"/>
</dbReference>
<dbReference type="SMART" id="SM00554">
    <property type="entry name" value="FAS1"/>
    <property type="match status" value="1"/>
</dbReference>
<proteinExistence type="predicted"/>
<protein>
    <recommendedName>
        <fullName evidence="1">FAS1 domain-containing protein</fullName>
    </recommendedName>
</protein>
<name>A0A4Y2CKJ2_ARAVE</name>
<dbReference type="Gene3D" id="2.30.180.10">
    <property type="entry name" value="FAS1 domain"/>
    <property type="match status" value="2"/>
</dbReference>
<dbReference type="OrthoDB" id="6415220at2759"/>
<dbReference type="PANTHER" id="PTHR10900">
    <property type="entry name" value="PERIOSTIN-RELATED"/>
    <property type="match status" value="1"/>
</dbReference>
<comment type="caution">
    <text evidence="2">The sequence shown here is derived from an EMBL/GenBank/DDBJ whole genome shotgun (WGS) entry which is preliminary data.</text>
</comment>
<dbReference type="Proteomes" id="UP000499080">
    <property type="component" value="Unassembled WGS sequence"/>
</dbReference>
<accession>A0A4Y2CKJ2</accession>
<dbReference type="AlphaFoldDB" id="A0A4Y2CKJ2"/>
<dbReference type="Pfam" id="PF02469">
    <property type="entry name" value="Fasciclin"/>
    <property type="match status" value="2"/>
</dbReference>
<sequence length="193" mass="21490">MSDIRRIRFVYKSIMVLLCGLWRVTVETALVIEPDLQLRNGIIHIIDKVLIPPTASILDRLQEGNFSIFIGLLNQTSPNLLKLLGDSTKTFTVFAPSDEALNSTMPPGMLQRLVLDPEMLYKVAARHILPAFVVSSTLELHLTYSYKAVSEELITITKENSDALTVARLAEVLSGDVLATNGVLHEISRMIQF</sequence>
<evidence type="ECO:0000313" key="3">
    <source>
        <dbReference type="Proteomes" id="UP000499080"/>
    </source>
</evidence>
<organism evidence="2 3">
    <name type="scientific">Araneus ventricosus</name>
    <name type="common">Orbweaver spider</name>
    <name type="synonym">Epeira ventricosa</name>
    <dbReference type="NCBI Taxonomy" id="182803"/>
    <lineage>
        <taxon>Eukaryota</taxon>
        <taxon>Metazoa</taxon>
        <taxon>Ecdysozoa</taxon>
        <taxon>Arthropoda</taxon>
        <taxon>Chelicerata</taxon>
        <taxon>Arachnida</taxon>
        <taxon>Araneae</taxon>
        <taxon>Araneomorphae</taxon>
        <taxon>Entelegynae</taxon>
        <taxon>Araneoidea</taxon>
        <taxon>Araneidae</taxon>
        <taxon>Araneus</taxon>
    </lineage>
</organism>
<feature type="domain" description="FAS1" evidence="1">
    <location>
        <begin position="53"/>
        <end position="191"/>
    </location>
</feature>
<evidence type="ECO:0000259" key="1">
    <source>
        <dbReference type="PROSITE" id="PS50213"/>
    </source>
</evidence>
<dbReference type="InterPro" id="IPR000782">
    <property type="entry name" value="FAS1_domain"/>
</dbReference>
<dbReference type="PANTHER" id="PTHR10900:SF77">
    <property type="entry name" value="FI19380P1"/>
    <property type="match status" value="1"/>
</dbReference>